<keyword evidence="1" id="KW-0812">Transmembrane</keyword>
<keyword evidence="1" id="KW-0472">Membrane</keyword>
<dbReference type="RefSeq" id="WP_158740521.1">
    <property type="nucleotide sequence ID" value="NZ_JOEW01000004.1"/>
</dbReference>
<protein>
    <submittedName>
        <fullName evidence="2">Uncharacterized protein</fullName>
    </submittedName>
</protein>
<name>A0A2K8P620_STRLA</name>
<proteinExistence type="predicted"/>
<evidence type="ECO:0000313" key="3">
    <source>
        <dbReference type="Proteomes" id="UP000231791"/>
    </source>
</evidence>
<evidence type="ECO:0000256" key="1">
    <source>
        <dbReference type="SAM" id="Phobius"/>
    </source>
</evidence>
<evidence type="ECO:0000313" key="2">
    <source>
        <dbReference type="EMBL" id="ATZ22194.1"/>
    </source>
</evidence>
<keyword evidence="1" id="KW-1133">Transmembrane helix</keyword>
<feature type="transmembrane region" description="Helical" evidence="1">
    <location>
        <begin position="28"/>
        <end position="47"/>
    </location>
</feature>
<gene>
    <name evidence="2" type="ORF">SLAV_01325</name>
</gene>
<dbReference type="AlphaFoldDB" id="A0A2K8P620"/>
<dbReference type="Proteomes" id="UP000231791">
    <property type="component" value="Chromosome"/>
</dbReference>
<keyword evidence="3" id="KW-1185">Reference proteome</keyword>
<sequence>MNANSSDGEPRTGVESGNGKKRFWKRPLTWVVTVLLGALAAVLGGALQDLFKTAGSKVVNEFGKERAPFTVAFQDDSCPAVWTHFPDELQKAVIGKPENEGRTILVKNREADGGVTDLTVTLQGRTQSAVVITGARAVMSGPSQSPPASVFGTGGCGAAVPTRSFAIDLDSKSPTATALNPDEFSGPSPAIVNFPYKISATDPEVFHFSVRTAGCDCTWYLEIEWNSNGKVGAYQLDNGGKPFRTLALKSDTWQPVGLYVGKDGRVTGLSRTSY</sequence>
<dbReference type="KEGG" id="slx:SLAV_01325"/>
<dbReference type="OrthoDB" id="3359627at2"/>
<accession>A0A2K8P620</accession>
<reference evidence="2 3" key="1">
    <citation type="submission" date="2017-11" db="EMBL/GenBank/DDBJ databases">
        <title>Complete genome sequence of Streptomyces lavendulae subsp. lavendulae CCM 3239 (formerly 'Streptomyces aureofaciens CCM 3239'), the producer of the angucycline-type antibiotic auricin.</title>
        <authorList>
            <person name="Busche T."/>
            <person name="Novakova R."/>
            <person name="Al'Dilaimi A."/>
            <person name="Homerova D."/>
            <person name="Feckova L."/>
            <person name="Rezuchova B."/>
            <person name="Mingyar E."/>
            <person name="Csolleiova D."/>
            <person name="Bekeova C."/>
            <person name="Winkler A."/>
            <person name="Sevcikova B."/>
            <person name="Kalinowski J."/>
            <person name="Kormanec J."/>
            <person name="Ruckert C."/>
        </authorList>
    </citation>
    <scope>NUCLEOTIDE SEQUENCE [LARGE SCALE GENOMIC DNA]</scope>
    <source>
        <strain evidence="2 3">CCM 3239</strain>
    </source>
</reference>
<organism evidence="2 3">
    <name type="scientific">Streptomyces lavendulae subsp. lavendulae</name>
    <dbReference type="NCBI Taxonomy" id="58340"/>
    <lineage>
        <taxon>Bacteria</taxon>
        <taxon>Bacillati</taxon>
        <taxon>Actinomycetota</taxon>
        <taxon>Actinomycetes</taxon>
        <taxon>Kitasatosporales</taxon>
        <taxon>Streptomycetaceae</taxon>
        <taxon>Streptomyces</taxon>
    </lineage>
</organism>
<dbReference type="EMBL" id="CP024985">
    <property type="protein sequence ID" value="ATZ22194.1"/>
    <property type="molecule type" value="Genomic_DNA"/>
</dbReference>